<dbReference type="InterPro" id="IPR011547">
    <property type="entry name" value="SLC26A/SulP_dom"/>
</dbReference>
<feature type="transmembrane region" description="Helical" evidence="6">
    <location>
        <begin position="154"/>
        <end position="174"/>
    </location>
</feature>
<feature type="transmembrane region" description="Helical" evidence="6">
    <location>
        <begin position="122"/>
        <end position="142"/>
    </location>
</feature>
<evidence type="ECO:0000256" key="1">
    <source>
        <dbReference type="ARBA" id="ARBA00004141"/>
    </source>
</evidence>
<organism evidence="8 9">
    <name type="scientific">Penstemon smallii</name>
    <dbReference type="NCBI Taxonomy" id="265156"/>
    <lineage>
        <taxon>Eukaryota</taxon>
        <taxon>Viridiplantae</taxon>
        <taxon>Streptophyta</taxon>
        <taxon>Embryophyta</taxon>
        <taxon>Tracheophyta</taxon>
        <taxon>Spermatophyta</taxon>
        <taxon>Magnoliopsida</taxon>
        <taxon>eudicotyledons</taxon>
        <taxon>Gunneridae</taxon>
        <taxon>Pentapetalae</taxon>
        <taxon>asterids</taxon>
        <taxon>lamiids</taxon>
        <taxon>Lamiales</taxon>
        <taxon>Plantaginaceae</taxon>
        <taxon>Cheloneae</taxon>
        <taxon>Penstemon</taxon>
    </lineage>
</organism>
<evidence type="ECO:0000256" key="2">
    <source>
        <dbReference type="ARBA" id="ARBA00022448"/>
    </source>
</evidence>
<feature type="transmembrane region" description="Helical" evidence="6">
    <location>
        <begin position="352"/>
        <end position="380"/>
    </location>
</feature>
<dbReference type="AlphaFoldDB" id="A0ABD3TSS5"/>
<evidence type="ECO:0000259" key="7">
    <source>
        <dbReference type="PROSITE" id="PS50801"/>
    </source>
</evidence>
<dbReference type="InterPro" id="IPR018045">
    <property type="entry name" value="S04_transporter_CS"/>
</dbReference>
<dbReference type="PROSITE" id="PS01130">
    <property type="entry name" value="SLC26A"/>
    <property type="match status" value="1"/>
</dbReference>
<reference evidence="8 9" key="1">
    <citation type="submission" date="2024-12" db="EMBL/GenBank/DDBJ databases">
        <title>The unique morphological basis and parallel evolutionary history of personate flowers in Penstemon.</title>
        <authorList>
            <person name="Depatie T.H."/>
            <person name="Wessinger C.A."/>
        </authorList>
    </citation>
    <scope>NUCLEOTIDE SEQUENCE [LARGE SCALE GENOMIC DNA]</scope>
    <source>
        <strain evidence="8">WTNN_2</strain>
        <tissue evidence="8">Leaf</tissue>
    </source>
</reference>
<dbReference type="SUPFAM" id="SSF52091">
    <property type="entry name" value="SpoIIaa-like"/>
    <property type="match status" value="1"/>
</dbReference>
<proteinExistence type="predicted"/>
<protein>
    <recommendedName>
        <fullName evidence="7">STAS domain-containing protein</fullName>
    </recommendedName>
</protein>
<dbReference type="FunFam" id="3.30.750.24:FF:000002">
    <property type="entry name" value="Sulfate transporter 31"/>
    <property type="match status" value="1"/>
</dbReference>
<keyword evidence="2" id="KW-0813">Transport</keyword>
<accession>A0ABD3TSS5</accession>
<keyword evidence="5 6" id="KW-0472">Membrane</keyword>
<dbReference type="InterPro" id="IPR002645">
    <property type="entry name" value="STAS_dom"/>
</dbReference>
<dbReference type="EMBL" id="JBJXBP010000003">
    <property type="protein sequence ID" value="KAL3839862.1"/>
    <property type="molecule type" value="Genomic_DNA"/>
</dbReference>
<feature type="transmembrane region" description="Helical" evidence="6">
    <location>
        <begin position="69"/>
        <end position="85"/>
    </location>
</feature>
<dbReference type="CDD" id="cd07042">
    <property type="entry name" value="STAS_SulP_like_sulfate_transporter"/>
    <property type="match status" value="1"/>
</dbReference>
<feature type="transmembrane region" description="Helical" evidence="6">
    <location>
        <begin position="386"/>
        <end position="406"/>
    </location>
</feature>
<dbReference type="Gene3D" id="3.30.750.24">
    <property type="entry name" value="STAS domain"/>
    <property type="match status" value="1"/>
</dbReference>
<comment type="caution">
    <text evidence="8">The sequence shown here is derived from an EMBL/GenBank/DDBJ whole genome shotgun (WGS) entry which is preliminary data.</text>
</comment>
<sequence>MTGVHNSHQVNFGPPRNFGTVFKSKLKETFFPDDPFRQMKKEPFGRRSIKTIQYFIPIFEWLPKYNFGLFKYDLLAGITIASLAIPQGISYANLAQLPPIIGLYSSFVPPLVYAIFGSSKNLAVGTVAACSLLIAETIGEVASPEENQELYISLVYTATLFAGLLQFILGFLRLGILVDFLSHSTITGFMGGTALLIILQQMRGMLGMKHFTHRTGFVDVVRAIFHYRDEWMWQVFLIGLSFLVFLIITRYVKKKNPKLFWVSAIGPIIVVIVGCVVSYFFAERLGLATVGNLRKGINALSIQRLNFDPALISAPLRAGAITGMIALVEGIAIGRSFAIAKNEQVDGNKEMVAYGLMNILGSFTSCYLTTVCMLFVLLFLAPLFRYTPQVALSAIIISAMLGLIDYENAYHLFKTDKFDFLICMSAFFGVSFMSMDMGLMISVGLALVRSLLYIARPATCKLGNIPNTNLYRDMEQYPIANGTPGILTLQLGSPIYFANADYMKERIMRWIREERENINGDVEYVLLEMGGVSVIDITGVESLLELRRSLVSQGIKMKLINPRLEVMEKLVISKCIDTIGRENVFLSVDDAIGACRYSLESSKQDDEESF</sequence>
<name>A0ABD3TSS5_9LAMI</name>
<evidence type="ECO:0000313" key="8">
    <source>
        <dbReference type="EMBL" id="KAL3839862.1"/>
    </source>
</evidence>
<comment type="subcellular location">
    <subcellularLocation>
        <location evidence="1">Membrane</location>
        <topology evidence="1">Multi-pass membrane protein</topology>
    </subcellularLocation>
</comment>
<evidence type="ECO:0000256" key="5">
    <source>
        <dbReference type="ARBA" id="ARBA00023136"/>
    </source>
</evidence>
<dbReference type="GO" id="GO:0016020">
    <property type="term" value="C:membrane"/>
    <property type="evidence" value="ECO:0007669"/>
    <property type="project" value="UniProtKB-SubCell"/>
</dbReference>
<feature type="transmembrane region" description="Helical" evidence="6">
    <location>
        <begin position="318"/>
        <end position="340"/>
    </location>
</feature>
<dbReference type="Proteomes" id="UP001634393">
    <property type="component" value="Unassembled WGS sequence"/>
</dbReference>
<keyword evidence="9" id="KW-1185">Reference proteome</keyword>
<feature type="transmembrane region" description="Helical" evidence="6">
    <location>
        <begin position="233"/>
        <end position="252"/>
    </location>
</feature>
<keyword evidence="3 6" id="KW-0812">Transmembrane</keyword>
<dbReference type="PANTHER" id="PTHR11814">
    <property type="entry name" value="SULFATE TRANSPORTER"/>
    <property type="match status" value="1"/>
</dbReference>
<evidence type="ECO:0000256" key="6">
    <source>
        <dbReference type="SAM" id="Phobius"/>
    </source>
</evidence>
<feature type="domain" description="STAS" evidence="7">
    <location>
        <begin position="476"/>
        <end position="595"/>
    </location>
</feature>
<evidence type="ECO:0000256" key="3">
    <source>
        <dbReference type="ARBA" id="ARBA00022692"/>
    </source>
</evidence>
<keyword evidence="4 6" id="KW-1133">Transmembrane helix</keyword>
<evidence type="ECO:0000256" key="4">
    <source>
        <dbReference type="ARBA" id="ARBA00022989"/>
    </source>
</evidence>
<feature type="transmembrane region" description="Helical" evidence="6">
    <location>
        <begin position="97"/>
        <end position="116"/>
    </location>
</feature>
<dbReference type="InterPro" id="IPR036513">
    <property type="entry name" value="STAS_dom_sf"/>
</dbReference>
<feature type="transmembrane region" description="Helical" evidence="6">
    <location>
        <begin position="259"/>
        <end position="282"/>
    </location>
</feature>
<dbReference type="PROSITE" id="PS50801">
    <property type="entry name" value="STAS"/>
    <property type="match status" value="1"/>
</dbReference>
<gene>
    <name evidence="8" type="ORF">ACJIZ3_024453</name>
</gene>
<dbReference type="InterPro" id="IPR001902">
    <property type="entry name" value="SLC26A/SulP_fam"/>
</dbReference>
<feature type="transmembrane region" description="Helical" evidence="6">
    <location>
        <begin position="180"/>
        <end position="199"/>
    </location>
</feature>
<evidence type="ECO:0000313" key="9">
    <source>
        <dbReference type="Proteomes" id="UP001634393"/>
    </source>
</evidence>
<feature type="transmembrane region" description="Helical" evidence="6">
    <location>
        <begin position="418"/>
        <end position="448"/>
    </location>
</feature>
<dbReference type="Pfam" id="PF00916">
    <property type="entry name" value="Sulfate_transp"/>
    <property type="match status" value="1"/>
</dbReference>
<dbReference type="Pfam" id="PF01740">
    <property type="entry name" value="STAS"/>
    <property type="match status" value="1"/>
</dbReference>